<sequence length="818" mass="84686">MQPHAEGPAAAGAPHPETVGDKAARLRNKPTLTAHDHQKRLEELAGVRRAFQRITEGAADAIARAFHDAKQRRRSGDGRTLQAITQECVGRLRGGESLQVVDAGIAGGVKVADPSTGAFFKIAEDTVGIYKGSSVMADKAAKHELAMLTHLHEADAARLLTVPLASCVDVTVRDAAGRPERVYRVQGFSRHAVGDDTLRVGSGDGGRTTHVCAELDGVAEELAAGLHLAPSLMTPRSGDFTQHEYRRVRGDRDPDRFPHAGPATDALLESVGAGRHAAESSGVCAKVEAEHGVVLDPLRPVHAEHTATVAKDAGGVPSRLPFDVELHALPWGEVVLLDTHRLCIPDVTGGGAAAGGQVAVVWAAAGRSPSGADGDGGRTAVDDPSSSVLRVIGLPEGGLADTALATLAAREAGLLTGGTTPVWNEVELGPLASCCGVAVLQSSGGAIRVLLPRPGQYWRAQHLTALFRPEATAVLREAGAEPVSPDAVMAGGGDAAGLAKGRLVAAGGVLLGADNVGLAADAVQERLVACWRAGQGDDVASCRRAKGEYDAALELLERCRDIEASSVGEKHPSFAGTLYTMAHCPHASGDTVEVSVNFPVVTPSEAIDGIAGGVPFDQDTVYAIYVFDSTQGSDNTADWAFGTAPAYGITGMLGTTTLGEWRVVGQEGPIQCGEALYYNGSTEVSTSSSATNVSGQVLRWLWTGACDGDGICRECTSGVDGAVATVCSNEQVCLDGTYWRGRSIDGTMRTINNDTRAGLLLAMLLIALFCLLVALVACMCKSCCSCCSGRKSTVQSKEGGKDEATSSKTAAAATPAQP</sequence>
<dbReference type="Gene3D" id="1.25.40.10">
    <property type="entry name" value="Tetratricopeptide repeat domain"/>
    <property type="match status" value="1"/>
</dbReference>
<name>A0A5A8CDL9_CAFRO</name>
<evidence type="ECO:0000313" key="3">
    <source>
        <dbReference type="EMBL" id="KAA0150998.1"/>
    </source>
</evidence>
<evidence type="ECO:0000256" key="2">
    <source>
        <dbReference type="SAM" id="Phobius"/>
    </source>
</evidence>
<comment type="caution">
    <text evidence="3">The sequence shown here is derived from an EMBL/GenBank/DDBJ whole genome shotgun (WGS) entry which is preliminary data.</text>
</comment>
<gene>
    <name evidence="3" type="ORF">FNF29_04888</name>
</gene>
<dbReference type="InterPro" id="IPR011990">
    <property type="entry name" value="TPR-like_helical_dom_sf"/>
</dbReference>
<feature type="region of interest" description="Disordered" evidence="1">
    <location>
        <begin position="791"/>
        <end position="818"/>
    </location>
</feature>
<keyword evidence="2" id="KW-0472">Membrane</keyword>
<keyword evidence="2" id="KW-1133">Transmembrane helix</keyword>
<evidence type="ECO:0008006" key="5">
    <source>
        <dbReference type="Google" id="ProtNLM"/>
    </source>
</evidence>
<dbReference type="Proteomes" id="UP000323011">
    <property type="component" value="Unassembled WGS sequence"/>
</dbReference>
<dbReference type="AlphaFoldDB" id="A0A5A8CDL9"/>
<proteinExistence type="predicted"/>
<reference evidence="3 4" key="1">
    <citation type="submission" date="2019-07" db="EMBL/GenBank/DDBJ databases">
        <title>Genomes of Cafeteria roenbergensis.</title>
        <authorList>
            <person name="Fischer M.G."/>
            <person name="Hackl T."/>
            <person name="Roman M."/>
        </authorList>
    </citation>
    <scope>NUCLEOTIDE SEQUENCE [LARGE SCALE GENOMIC DNA]</scope>
    <source>
        <strain evidence="3 4">BVI</strain>
    </source>
</reference>
<dbReference type="EMBL" id="VLTN01000030">
    <property type="protein sequence ID" value="KAA0150998.1"/>
    <property type="molecule type" value="Genomic_DNA"/>
</dbReference>
<feature type="transmembrane region" description="Helical" evidence="2">
    <location>
        <begin position="757"/>
        <end position="777"/>
    </location>
</feature>
<accession>A0A5A8CDL9</accession>
<keyword evidence="4" id="KW-1185">Reference proteome</keyword>
<feature type="compositionally biased region" description="Low complexity" evidence="1">
    <location>
        <begin position="806"/>
        <end position="818"/>
    </location>
</feature>
<protein>
    <recommendedName>
        <fullName evidence="5">Clu domain-containing protein</fullName>
    </recommendedName>
</protein>
<organism evidence="3 4">
    <name type="scientific">Cafeteria roenbergensis</name>
    <name type="common">Marine flagellate</name>
    <dbReference type="NCBI Taxonomy" id="33653"/>
    <lineage>
        <taxon>Eukaryota</taxon>
        <taxon>Sar</taxon>
        <taxon>Stramenopiles</taxon>
        <taxon>Bigyra</taxon>
        <taxon>Opalozoa</taxon>
        <taxon>Bicosoecida</taxon>
        <taxon>Cafeteriaceae</taxon>
        <taxon>Cafeteria</taxon>
    </lineage>
</organism>
<evidence type="ECO:0000256" key="1">
    <source>
        <dbReference type="SAM" id="MobiDB-lite"/>
    </source>
</evidence>
<keyword evidence="2" id="KW-0812">Transmembrane</keyword>
<evidence type="ECO:0000313" key="4">
    <source>
        <dbReference type="Proteomes" id="UP000323011"/>
    </source>
</evidence>